<feature type="coiled-coil region" evidence="3">
    <location>
        <begin position="269"/>
        <end position="296"/>
    </location>
</feature>
<evidence type="ECO:0000256" key="2">
    <source>
        <dbReference type="ARBA" id="ARBA00022971"/>
    </source>
</evidence>
<comment type="similarity">
    <text evidence="1">Belongs to the MobA/MobL family.</text>
</comment>
<gene>
    <name evidence="6" type="ORF">HF203_15930</name>
</gene>
<dbReference type="Gene3D" id="3.30.930.30">
    <property type="match status" value="1"/>
</dbReference>
<proteinExistence type="inferred from homology"/>
<comment type="caution">
    <text evidence="6">The sequence shown here is derived from an EMBL/GenBank/DDBJ whole genome shotgun (WGS) entry which is preliminary data.</text>
</comment>
<accession>A0ABX1ICQ8</accession>
<dbReference type="InterPro" id="IPR005053">
    <property type="entry name" value="MobA_MobL"/>
</dbReference>
<organism evidence="6 7">
    <name type="scientific">Marichromatium bheemlicum</name>
    <dbReference type="NCBI Taxonomy" id="365339"/>
    <lineage>
        <taxon>Bacteria</taxon>
        <taxon>Pseudomonadati</taxon>
        <taxon>Pseudomonadota</taxon>
        <taxon>Gammaproteobacteria</taxon>
        <taxon>Chromatiales</taxon>
        <taxon>Chromatiaceae</taxon>
        <taxon>Marichromatium</taxon>
    </lineage>
</organism>
<keyword evidence="7" id="KW-1185">Reference proteome</keyword>
<feature type="region of interest" description="Disordered" evidence="4">
    <location>
        <begin position="227"/>
        <end position="268"/>
    </location>
</feature>
<dbReference type="Proteomes" id="UP000740754">
    <property type="component" value="Unassembled WGS sequence"/>
</dbReference>
<feature type="domain" description="MobA/MobL protein" evidence="5">
    <location>
        <begin position="37"/>
        <end position="241"/>
    </location>
</feature>
<evidence type="ECO:0000313" key="6">
    <source>
        <dbReference type="EMBL" id="NKN34706.1"/>
    </source>
</evidence>
<evidence type="ECO:0000313" key="7">
    <source>
        <dbReference type="Proteomes" id="UP000740754"/>
    </source>
</evidence>
<sequence>MQTSFACAGALPLDPNRSNPLAIYHLSVKTISRSAGRSATAAAAYRAAVRIADQRTGEIHDYRRKRGVVSADLVLPAEAPAWAQDREALWNAAEQAERRRNATVAREFEIALPAELPAEGRRALTLAFAGELVERHGCAADVCIHTPGRGGDDRNHHAHILLTTRRLGRDGLGEKTRELDDRARGPALVRTWRERFAALQNAHLLAADRPERVDHRTLEAQGVEQTPGVHLGPAATGYERRTGAVSRRRQDGAEQQTPGAVTAEDEPQRAGLEQTIAALTAELKAARLEAIEERRVARMSAAELQAHIAQLRGSLRISERVASDPAVIEAQTREDRLDAEQRAAVTQADQAETAARVWRRAHPKRAAAHDSGFWRSPQLERWDDEAGAARRAAGEIAPRHAAAAHETRRARAVAEACIEHEVAPVRAQLAELEQRYRETLAREQTARKAARQQMQAIEQLAGHLLKAAGLYQAGKLPDASAPLVKLLDGINQLPGPRQQKRRQVIEGLADPETRQAFASLLAPHAAVLDKGRGRGISR</sequence>
<evidence type="ECO:0000256" key="4">
    <source>
        <dbReference type="SAM" id="MobiDB-lite"/>
    </source>
</evidence>
<feature type="coiled-coil region" evidence="3">
    <location>
        <begin position="429"/>
        <end position="460"/>
    </location>
</feature>
<keyword evidence="2" id="KW-0184">Conjugation</keyword>
<evidence type="ECO:0000259" key="5">
    <source>
        <dbReference type="Pfam" id="PF03389"/>
    </source>
</evidence>
<name>A0ABX1ICQ8_9GAMM</name>
<dbReference type="NCBIfam" id="NF041496">
    <property type="entry name" value="MobQ"/>
    <property type="match status" value="1"/>
</dbReference>
<reference evidence="6 7" key="1">
    <citation type="submission" date="2020-04" db="EMBL/GenBank/DDBJ databases">
        <title>Draft Whole-Genome sequence of Marichromatium bheemlicum DSM 18632, type strain.</title>
        <authorList>
            <person name="Kyndt J.A."/>
            <person name="Meyer T.E."/>
        </authorList>
    </citation>
    <scope>NUCLEOTIDE SEQUENCE [LARGE SCALE GENOMIC DNA]</scope>
    <source>
        <strain evidence="6 7">DSM 18632</strain>
    </source>
</reference>
<dbReference type="EMBL" id="JAAXKX010000039">
    <property type="protein sequence ID" value="NKN34706.1"/>
    <property type="molecule type" value="Genomic_DNA"/>
</dbReference>
<feature type="compositionally biased region" description="Basic and acidic residues" evidence="4">
    <location>
        <begin position="238"/>
        <end position="252"/>
    </location>
</feature>
<evidence type="ECO:0000256" key="1">
    <source>
        <dbReference type="ARBA" id="ARBA00010873"/>
    </source>
</evidence>
<evidence type="ECO:0000256" key="3">
    <source>
        <dbReference type="SAM" id="Coils"/>
    </source>
</evidence>
<dbReference type="Pfam" id="PF03389">
    <property type="entry name" value="MobA_MobL"/>
    <property type="match status" value="1"/>
</dbReference>
<protein>
    <submittedName>
        <fullName evidence="6">MobA/MobL family protein</fullName>
    </submittedName>
</protein>
<keyword evidence="3" id="KW-0175">Coiled coil</keyword>